<dbReference type="Gene3D" id="2.40.50.690">
    <property type="match status" value="1"/>
</dbReference>
<evidence type="ECO:0000256" key="1">
    <source>
        <dbReference type="RuleBase" id="RU003901"/>
    </source>
</evidence>
<feature type="compositionally biased region" description="Basic and acidic residues" evidence="2">
    <location>
        <begin position="852"/>
        <end position="866"/>
    </location>
</feature>
<dbReference type="InterPro" id="IPR001900">
    <property type="entry name" value="RNase_II/R"/>
</dbReference>
<evidence type="ECO:0000259" key="3">
    <source>
        <dbReference type="SMART" id="SM00955"/>
    </source>
</evidence>
<dbReference type="Pfam" id="PF00773">
    <property type="entry name" value="RNB"/>
    <property type="match status" value="1"/>
</dbReference>
<evidence type="ECO:0000313" key="4">
    <source>
        <dbReference type="EMBL" id="CCM16875.1"/>
    </source>
</evidence>
<dbReference type="GO" id="GO:0000175">
    <property type="term" value="F:3'-5'-RNA exonuclease activity"/>
    <property type="evidence" value="ECO:0007669"/>
    <property type="project" value="TreeGrafter"/>
</dbReference>
<name>A0A1E1J058_LEIGU</name>
<reference evidence="4" key="1">
    <citation type="submission" date="2012-08" db="EMBL/GenBank/DDBJ databases">
        <title>Comparative genomics of metastatic and non-metastatic Leishmania guyanensis provides insights into polygenic factors involved in Leishmania RNA virus infection.</title>
        <authorList>
            <person name="Smith D."/>
            <person name="Hertz-Fowler C."/>
            <person name="Martin R."/>
            <person name="Dickens N."/>
            <person name="Fasel N."/>
            <person name="Falquet L."/>
            <person name="Beverley S."/>
            <person name="Zangger H."/>
            <person name="Calderon-Copete S."/>
            <person name="Mottram J."/>
            <person name="Xenarios I."/>
        </authorList>
    </citation>
    <scope>NUCLEOTIDE SEQUENCE</scope>
    <source>
        <strain evidence="4">MHOM/BR/75/M4147/SSU:IR2SAT-LUC</strain>
    </source>
</reference>
<accession>A0A1E1J058</accession>
<dbReference type="AlphaFoldDB" id="A0A1E1J058"/>
<protein>
    <submittedName>
        <fullName evidence="4">Ribonuclease II-like protein, putative</fullName>
    </submittedName>
</protein>
<dbReference type="GO" id="GO:0000932">
    <property type="term" value="C:P-body"/>
    <property type="evidence" value="ECO:0007669"/>
    <property type="project" value="TreeGrafter"/>
</dbReference>
<dbReference type="SMART" id="SM00955">
    <property type="entry name" value="RNB"/>
    <property type="match status" value="1"/>
</dbReference>
<sequence length="947" mass="105621">MKKENDSIEETKWRSGEGMSPIKSSYVLGSDPDLEKAVREGTVVIGRVNVFRNYSTNLSFVRSSRLPCDVVLNSAELRGPALHSDVVAVELLPLTQWQLVPNAVSTASDLGDNASDAKTDSGLRAMPSTLPDGRHIAQLIAPETTAAILQNASAEVSLAVQMGAPSSYEWPSEKRPLGRVIRILERHLPRLHVARIADNQVQPGQGLRESYYYRFRPFNQLYPQLAVQGCDIMAPYHANIGMTLFSLALQQGEKGDVHTAPRMGNVLLCKVHSFLGDASTMAVAHHAICTSCNVPNEPFSEEAEACVAKDFTIPSAAELADMGRRDLRESEFVLTIDPATARDLDDALSIKPRKDGGYHVGVHIADVSYFVLPRTALDEEAQRRSNSTYLVDRVIPMLPSRLSEQYCSLNPGEDKFAFSGLFEFDRDGHLISEGETGEKCEWFGQSVIRSRCRLAYEQAQKILDNDPVELDVAQAAFDLGISEEAARNKVKQSIKNLFKLANKLREQSLRDGRVVIGNIRLGFHFEKNEVNSPPVSFSVHQQIQANWLVEEFMLLANQRVAQKIVQFIPNGALLRRHKPPNPRKMDLLREALSSRGLPTCGSSGQELQRMLDIIMKDHQGDFYTVCELVKYSLMAAEYIANDPTEKDIRSHFAVAAPWYTHFTSPIRRYCDLMVHRQLLVALELEQRMEEAQLAMPRAPHLAVERRPEDDIFDPTRVVDVSTLKTRELFYPHSELQNIVAHANECRLNSRSAGDMSLEYSLCLYLLALQKRAKEEPALPQHLYTTANIVKMTEGSFLLYSAEIASEVEVGFNDTHQRFRYQRLLGTGDADAKPAAESAIDAKAKAHARKKGGKSDMPHRGAEEGKKSLPHVSGAPTKVVAQVSWAPHPVTGEDVIEVFDLFTEFVVLLEVTTKQGRLSLDMQLLPPWEREAARCVCPKVPTSLVETL</sequence>
<dbReference type="PANTHER" id="PTHR23355:SF9">
    <property type="entry name" value="DIS3-LIKE EXONUCLEASE 2"/>
    <property type="match status" value="1"/>
</dbReference>
<organism evidence="4">
    <name type="scientific">Leishmania guyanensis</name>
    <dbReference type="NCBI Taxonomy" id="5670"/>
    <lineage>
        <taxon>Eukaryota</taxon>
        <taxon>Discoba</taxon>
        <taxon>Euglenozoa</taxon>
        <taxon>Kinetoplastea</taxon>
        <taxon>Metakinetoplastina</taxon>
        <taxon>Trypanosomatida</taxon>
        <taxon>Trypanosomatidae</taxon>
        <taxon>Leishmaniinae</taxon>
        <taxon>Leishmania</taxon>
        <taxon>Leishmania guyanensis species complex</taxon>
    </lineage>
</organism>
<proteinExistence type="inferred from homology"/>
<feature type="domain" description="RNB" evidence="3">
    <location>
        <begin position="324"/>
        <end position="684"/>
    </location>
</feature>
<evidence type="ECO:0000256" key="2">
    <source>
        <dbReference type="SAM" id="MobiDB-lite"/>
    </source>
</evidence>
<dbReference type="PANTHER" id="PTHR23355">
    <property type="entry name" value="RIBONUCLEASE"/>
    <property type="match status" value="1"/>
</dbReference>
<comment type="similarity">
    <text evidence="1">Belongs to the RNR ribonuclease family.</text>
</comment>
<feature type="region of interest" description="Disordered" evidence="2">
    <location>
        <begin position="846"/>
        <end position="872"/>
    </location>
</feature>
<dbReference type="InterPro" id="IPR050180">
    <property type="entry name" value="RNR_Ribonuclease"/>
</dbReference>
<dbReference type="InterPro" id="IPR012340">
    <property type="entry name" value="NA-bd_OB-fold"/>
</dbReference>
<gene>
    <name evidence="4" type="primary">LgM4147LRVhigh.28.01530.00390</name>
    <name evidence="4" type="ORF">BN36_2843770</name>
</gene>
<dbReference type="GO" id="GO:0003723">
    <property type="term" value="F:RNA binding"/>
    <property type="evidence" value="ECO:0007669"/>
    <property type="project" value="InterPro"/>
</dbReference>
<dbReference type="InterPro" id="IPR022966">
    <property type="entry name" value="RNase_II/R_CS"/>
</dbReference>
<dbReference type="GO" id="GO:0006402">
    <property type="term" value="P:mRNA catabolic process"/>
    <property type="evidence" value="ECO:0007669"/>
    <property type="project" value="TreeGrafter"/>
</dbReference>
<dbReference type="PROSITE" id="PS01175">
    <property type="entry name" value="RIBONUCLEASE_II"/>
    <property type="match status" value="1"/>
</dbReference>
<dbReference type="EMBL" id="CALQ01001177">
    <property type="protein sequence ID" value="CCM16875.1"/>
    <property type="molecule type" value="Genomic_DNA"/>
</dbReference>
<dbReference type="SUPFAM" id="SSF50249">
    <property type="entry name" value="Nucleic acid-binding proteins"/>
    <property type="match status" value="2"/>
</dbReference>